<evidence type="ECO:0000256" key="9">
    <source>
        <dbReference type="RuleBase" id="RU366031"/>
    </source>
</evidence>
<evidence type="ECO:0000313" key="12">
    <source>
        <dbReference type="Proteomes" id="UP000063991"/>
    </source>
</evidence>
<dbReference type="Pfam" id="PF02602">
    <property type="entry name" value="HEM4"/>
    <property type="match status" value="1"/>
</dbReference>
<evidence type="ECO:0000256" key="7">
    <source>
        <dbReference type="ARBA" id="ARBA00040167"/>
    </source>
</evidence>
<dbReference type="GO" id="GO:0006782">
    <property type="term" value="P:protoporphyrinogen IX biosynthetic process"/>
    <property type="evidence" value="ECO:0007669"/>
    <property type="project" value="UniProtKB-UniRule"/>
</dbReference>
<evidence type="ECO:0000256" key="2">
    <source>
        <dbReference type="ARBA" id="ARBA00008133"/>
    </source>
</evidence>
<dbReference type="RefSeq" id="WP_061093915.1">
    <property type="nucleotide sequence ID" value="NZ_CP014323.1"/>
</dbReference>
<evidence type="ECO:0000256" key="8">
    <source>
        <dbReference type="ARBA" id="ARBA00048617"/>
    </source>
</evidence>
<dbReference type="EMBL" id="CP014323">
    <property type="protein sequence ID" value="AMJ96795.1"/>
    <property type="molecule type" value="Genomic_DNA"/>
</dbReference>
<dbReference type="OrthoDB" id="9787650at2"/>
<comment type="catalytic activity">
    <reaction evidence="8 9">
        <text>hydroxymethylbilane = uroporphyrinogen III + H2O</text>
        <dbReference type="Rhea" id="RHEA:18965"/>
        <dbReference type="ChEBI" id="CHEBI:15377"/>
        <dbReference type="ChEBI" id="CHEBI:57308"/>
        <dbReference type="ChEBI" id="CHEBI:57845"/>
        <dbReference type="EC" id="4.2.1.75"/>
    </reaction>
</comment>
<protein>
    <recommendedName>
        <fullName evidence="7 9">Uroporphyrinogen-III synthase</fullName>
        <ecNumber evidence="3 9">4.2.1.75</ecNumber>
    </recommendedName>
</protein>
<accession>A0A126PV37</accession>
<keyword evidence="5 9" id="KW-0627">Porphyrin biosynthesis</keyword>
<dbReference type="Proteomes" id="UP000063991">
    <property type="component" value="Chromosome"/>
</dbReference>
<evidence type="ECO:0000256" key="4">
    <source>
        <dbReference type="ARBA" id="ARBA00023239"/>
    </source>
</evidence>
<gene>
    <name evidence="11" type="ORF">AVL55_00540</name>
</gene>
<comment type="similarity">
    <text evidence="2 9">Belongs to the uroporphyrinogen-III synthase family.</text>
</comment>
<dbReference type="GO" id="GO:0006780">
    <property type="term" value="P:uroporphyrinogen III biosynthetic process"/>
    <property type="evidence" value="ECO:0007669"/>
    <property type="project" value="UniProtKB-UniRule"/>
</dbReference>
<evidence type="ECO:0000313" key="11">
    <source>
        <dbReference type="EMBL" id="AMJ96795.1"/>
    </source>
</evidence>
<dbReference type="CDD" id="cd06578">
    <property type="entry name" value="HemD"/>
    <property type="match status" value="1"/>
</dbReference>
<dbReference type="AlphaFoldDB" id="A0A126PV37"/>
<dbReference type="InterPro" id="IPR003754">
    <property type="entry name" value="4pyrrol_synth_uPrphyn_synth"/>
</dbReference>
<reference evidence="11 12" key="1">
    <citation type="submission" date="2015-12" db="EMBL/GenBank/DDBJ databases">
        <authorList>
            <person name="Shamseldin A."/>
            <person name="Moawad H."/>
            <person name="Abd El-Rahim W.M."/>
            <person name="Sadowsky M.J."/>
        </authorList>
    </citation>
    <scope>NUCLEOTIDE SEQUENCE [LARGE SCALE GENOMIC DNA]</scope>
    <source>
        <strain evidence="11 12">D7</strain>
    </source>
</reference>
<dbReference type="InterPro" id="IPR036108">
    <property type="entry name" value="4pyrrol_syn_uPrphyn_synt_sf"/>
</dbReference>
<dbReference type="PANTHER" id="PTHR38042">
    <property type="entry name" value="UROPORPHYRINOGEN-III SYNTHASE, CHLOROPLASTIC"/>
    <property type="match status" value="1"/>
</dbReference>
<feature type="domain" description="Tetrapyrrole biosynthesis uroporphyrinogen III synthase" evidence="10">
    <location>
        <begin position="15"/>
        <end position="235"/>
    </location>
</feature>
<proteinExistence type="inferred from homology"/>
<comment type="function">
    <text evidence="6 9">Catalyzes cyclization of the linear tetrapyrrole, hydroxymethylbilane, to the macrocyclic uroporphyrinogen III.</text>
</comment>
<evidence type="ECO:0000259" key="10">
    <source>
        <dbReference type="Pfam" id="PF02602"/>
    </source>
</evidence>
<evidence type="ECO:0000256" key="6">
    <source>
        <dbReference type="ARBA" id="ARBA00037589"/>
    </source>
</evidence>
<name>A0A126PV37_ALTMA</name>
<dbReference type="UniPathway" id="UPA00251">
    <property type="reaction ID" value="UER00320"/>
</dbReference>
<keyword evidence="4 9" id="KW-0456">Lyase</keyword>
<organism evidence="11 12">
    <name type="scientific">Alteromonas macleodii</name>
    <name type="common">Pseudoalteromonas macleodii</name>
    <dbReference type="NCBI Taxonomy" id="28108"/>
    <lineage>
        <taxon>Bacteria</taxon>
        <taxon>Pseudomonadati</taxon>
        <taxon>Pseudomonadota</taxon>
        <taxon>Gammaproteobacteria</taxon>
        <taxon>Alteromonadales</taxon>
        <taxon>Alteromonadaceae</taxon>
        <taxon>Alteromonas/Salinimonas group</taxon>
        <taxon>Alteromonas</taxon>
    </lineage>
</organism>
<evidence type="ECO:0000256" key="3">
    <source>
        <dbReference type="ARBA" id="ARBA00013109"/>
    </source>
</evidence>
<dbReference type="GO" id="GO:0004852">
    <property type="term" value="F:uroporphyrinogen-III synthase activity"/>
    <property type="evidence" value="ECO:0007669"/>
    <property type="project" value="UniProtKB-UniRule"/>
</dbReference>
<comment type="pathway">
    <text evidence="1 9">Porphyrin-containing compound metabolism; protoporphyrin-IX biosynthesis; coproporphyrinogen-III from 5-aminolevulinate: step 3/4.</text>
</comment>
<dbReference type="InterPro" id="IPR039793">
    <property type="entry name" value="UROS/Hem4"/>
</dbReference>
<dbReference type="EC" id="4.2.1.75" evidence="3 9"/>
<evidence type="ECO:0000256" key="1">
    <source>
        <dbReference type="ARBA" id="ARBA00004772"/>
    </source>
</evidence>
<dbReference type="PANTHER" id="PTHR38042:SF1">
    <property type="entry name" value="UROPORPHYRINOGEN-III SYNTHASE, CHLOROPLASTIC"/>
    <property type="match status" value="1"/>
</dbReference>
<evidence type="ECO:0000256" key="5">
    <source>
        <dbReference type="ARBA" id="ARBA00023244"/>
    </source>
</evidence>
<dbReference type="Gene3D" id="3.40.50.10090">
    <property type="match status" value="2"/>
</dbReference>
<sequence length="243" mass="26114">MLLFTRPLPKLKASASAFEKAGIDAVGIATSNIIDISSERKAAAEFLASNAVNAIVVTSVYAVDTVIEGLRETANELPLIIAVGDATARKLQAGLQAFSSAQVAIPEAHTSEGILAMHQLNEANCQHVVIIKGEGGRDAIATGLDEKGILVNSFCVYKREQLTSPIYTKRWKMGEVSGIIATSEAMALQLIAQFGQALRSIKWLTVSDRIAKTLTSQGIEEVAVCQRATDQALIAWVKDNWEY</sequence>
<dbReference type="SUPFAM" id="SSF69618">
    <property type="entry name" value="HemD-like"/>
    <property type="match status" value="1"/>
</dbReference>